<organism evidence="3 4">
    <name type="scientific">Microdochium trichocladiopsis</name>
    <dbReference type="NCBI Taxonomy" id="1682393"/>
    <lineage>
        <taxon>Eukaryota</taxon>
        <taxon>Fungi</taxon>
        <taxon>Dikarya</taxon>
        <taxon>Ascomycota</taxon>
        <taxon>Pezizomycotina</taxon>
        <taxon>Sordariomycetes</taxon>
        <taxon>Xylariomycetidae</taxon>
        <taxon>Xylariales</taxon>
        <taxon>Microdochiaceae</taxon>
        <taxon>Microdochium</taxon>
    </lineage>
</organism>
<dbReference type="PANTHER" id="PTHR34154:SF14">
    <property type="entry name" value="ASL1-LIKE GLYCOSYL HYDROLASE CATALYTIC DOMAIN-CONTAINING PROTEIN"/>
    <property type="match status" value="1"/>
</dbReference>
<dbReference type="GeneID" id="70187303"/>
<dbReference type="InterPro" id="IPR053183">
    <property type="entry name" value="ASL1"/>
</dbReference>
<sequence length="304" mass="33147">MKWTLATVTAVLLAASPAIAAPAPVVVVEDAVNTTVAERENSGAGKRIVLWEWTNTRDIDSVGNLRTSAGKLSSSKEIKNIMNWETWRPTELPTGLYYQPMVRTKAQTSGDAWNNLLSAINSQPNKNQKPIVHFYNEPEYNGISAQDAANTWKSLMLPLRSSKGVELVGPAISSSPEGVAWLKSFMGYLSSSEKPNYVGAHFYTNKDSGVDGEISAAKNHLSGLISSYGLPLIVSEIASTSRNYNDVYKFTTTMSDWLDGQSKVKMYGFFGVSRQPVNDFVSPQAQLLDTSGSWTALGKYLGGF</sequence>
<evidence type="ECO:0000313" key="3">
    <source>
        <dbReference type="EMBL" id="KAH7039748.1"/>
    </source>
</evidence>
<feature type="signal peptide" evidence="1">
    <location>
        <begin position="1"/>
        <end position="20"/>
    </location>
</feature>
<dbReference type="PANTHER" id="PTHR34154">
    <property type="entry name" value="ALKALI-SENSITIVE LINKAGE PROTEIN 1"/>
    <property type="match status" value="1"/>
</dbReference>
<dbReference type="AlphaFoldDB" id="A0A9P9BUY9"/>
<dbReference type="OrthoDB" id="43654at2759"/>
<keyword evidence="1" id="KW-0732">Signal</keyword>
<evidence type="ECO:0000313" key="4">
    <source>
        <dbReference type="Proteomes" id="UP000756346"/>
    </source>
</evidence>
<dbReference type="EMBL" id="JAGTJQ010000001">
    <property type="protein sequence ID" value="KAH7039748.1"/>
    <property type="molecule type" value="Genomic_DNA"/>
</dbReference>
<reference evidence="3" key="1">
    <citation type="journal article" date="2021" name="Nat. Commun.">
        <title>Genetic determinants of endophytism in the Arabidopsis root mycobiome.</title>
        <authorList>
            <person name="Mesny F."/>
            <person name="Miyauchi S."/>
            <person name="Thiergart T."/>
            <person name="Pickel B."/>
            <person name="Atanasova L."/>
            <person name="Karlsson M."/>
            <person name="Huettel B."/>
            <person name="Barry K.W."/>
            <person name="Haridas S."/>
            <person name="Chen C."/>
            <person name="Bauer D."/>
            <person name="Andreopoulos W."/>
            <person name="Pangilinan J."/>
            <person name="LaButti K."/>
            <person name="Riley R."/>
            <person name="Lipzen A."/>
            <person name="Clum A."/>
            <person name="Drula E."/>
            <person name="Henrissat B."/>
            <person name="Kohler A."/>
            <person name="Grigoriev I.V."/>
            <person name="Martin F.M."/>
            <person name="Hacquard S."/>
        </authorList>
    </citation>
    <scope>NUCLEOTIDE SEQUENCE</scope>
    <source>
        <strain evidence="3">MPI-CAGE-CH-0230</strain>
    </source>
</reference>
<dbReference type="GO" id="GO:0071966">
    <property type="term" value="P:fungal-type cell wall polysaccharide metabolic process"/>
    <property type="evidence" value="ECO:0007669"/>
    <property type="project" value="TreeGrafter"/>
</dbReference>
<name>A0A9P9BUY9_9PEZI</name>
<keyword evidence="3" id="KW-0378">Hydrolase</keyword>
<dbReference type="Proteomes" id="UP000756346">
    <property type="component" value="Unassembled WGS sequence"/>
</dbReference>
<gene>
    <name evidence="3" type="ORF">B0I36DRAFT_357143</name>
</gene>
<dbReference type="GO" id="GO:0016787">
    <property type="term" value="F:hydrolase activity"/>
    <property type="evidence" value="ECO:0007669"/>
    <property type="project" value="UniProtKB-KW"/>
</dbReference>
<evidence type="ECO:0000256" key="1">
    <source>
        <dbReference type="SAM" id="SignalP"/>
    </source>
</evidence>
<keyword evidence="4" id="KW-1185">Reference proteome</keyword>
<dbReference type="GO" id="GO:0009277">
    <property type="term" value="C:fungal-type cell wall"/>
    <property type="evidence" value="ECO:0007669"/>
    <property type="project" value="TreeGrafter"/>
</dbReference>
<protein>
    <submittedName>
        <fullName evidence="3">Glycosyl hydrolase catalytic core-domain-containing protein</fullName>
    </submittedName>
</protein>
<feature type="chain" id="PRO_5040223761" evidence="1">
    <location>
        <begin position="21"/>
        <end position="304"/>
    </location>
</feature>
<feature type="domain" description="Asl1-like glycosyl hydrolase catalytic" evidence="2">
    <location>
        <begin position="72"/>
        <end position="300"/>
    </location>
</feature>
<dbReference type="InterPro" id="IPR024655">
    <property type="entry name" value="Asl1_glyco_hydro_catalytic"/>
</dbReference>
<dbReference type="InterPro" id="IPR017853">
    <property type="entry name" value="GH"/>
</dbReference>
<dbReference type="SUPFAM" id="SSF51445">
    <property type="entry name" value="(Trans)glycosidases"/>
    <property type="match status" value="1"/>
</dbReference>
<dbReference type="Pfam" id="PF11790">
    <property type="entry name" value="Glyco_hydro_cc"/>
    <property type="match status" value="1"/>
</dbReference>
<proteinExistence type="predicted"/>
<dbReference type="RefSeq" id="XP_046017803.1">
    <property type="nucleotide sequence ID" value="XM_046157757.1"/>
</dbReference>
<comment type="caution">
    <text evidence="3">The sequence shown here is derived from an EMBL/GenBank/DDBJ whole genome shotgun (WGS) entry which is preliminary data.</text>
</comment>
<evidence type="ECO:0000259" key="2">
    <source>
        <dbReference type="Pfam" id="PF11790"/>
    </source>
</evidence>
<accession>A0A9P9BUY9</accession>